<dbReference type="Gene3D" id="3.30.70.3250">
    <property type="entry name" value="Ribonuclease P, Pop5 subunit"/>
    <property type="match status" value="1"/>
</dbReference>
<accession>X1AZC9</accession>
<dbReference type="InterPro" id="IPR038085">
    <property type="entry name" value="Rnp2-like_sf"/>
</dbReference>
<dbReference type="GO" id="GO:0001682">
    <property type="term" value="P:tRNA 5'-leader removal"/>
    <property type="evidence" value="ECO:0007669"/>
    <property type="project" value="InterPro"/>
</dbReference>
<proteinExistence type="predicted"/>
<dbReference type="InterPro" id="IPR002759">
    <property type="entry name" value="Pop5/Rpp14/Rnp2-like"/>
</dbReference>
<name>X1AZC9_9ZZZZ</name>
<evidence type="ECO:0000313" key="2">
    <source>
        <dbReference type="EMBL" id="GAG88105.1"/>
    </source>
</evidence>
<dbReference type="PANTHER" id="PTHR15441:SF2">
    <property type="entry name" value="RIBONUCLEASE P_MRP PROTEIN SUBUNIT POP5"/>
    <property type="match status" value="1"/>
</dbReference>
<sequence>MVKLERHRYIVFEIISDRNNINEENIKNTLWNQIFRLFGEFGTSQTGLWIIYYDEENKHGVIRTSLKYYENVRAALAMITTIFEKQEEKNEKKKS</sequence>
<dbReference type="PIRSF" id="PIRSF023803">
    <property type="entry name" value="Ribonuclease_P_prd"/>
    <property type="match status" value="1"/>
</dbReference>
<keyword evidence="1" id="KW-0819">tRNA processing</keyword>
<dbReference type="Pfam" id="PF01900">
    <property type="entry name" value="RNase_P_Rpp14"/>
    <property type="match status" value="1"/>
</dbReference>
<dbReference type="GO" id="GO:0033204">
    <property type="term" value="F:ribonuclease P RNA binding"/>
    <property type="evidence" value="ECO:0007669"/>
    <property type="project" value="InterPro"/>
</dbReference>
<dbReference type="PANTHER" id="PTHR15441">
    <property type="entry name" value="RIBONUCLEASE P PROTEIN SUBUNIT P14"/>
    <property type="match status" value="1"/>
</dbReference>
<dbReference type="EMBL" id="BART01015730">
    <property type="protein sequence ID" value="GAG88105.1"/>
    <property type="molecule type" value="Genomic_DNA"/>
</dbReference>
<dbReference type="AlphaFoldDB" id="X1AZC9"/>
<reference evidence="2" key="1">
    <citation type="journal article" date="2014" name="Front. Microbiol.">
        <title>High frequency of phylogenetically diverse reductive dehalogenase-homologous genes in deep subseafloor sedimentary metagenomes.</title>
        <authorList>
            <person name="Kawai M."/>
            <person name="Futagami T."/>
            <person name="Toyoda A."/>
            <person name="Takaki Y."/>
            <person name="Nishi S."/>
            <person name="Hori S."/>
            <person name="Arai W."/>
            <person name="Tsubouchi T."/>
            <person name="Morono Y."/>
            <person name="Uchiyama I."/>
            <person name="Ito T."/>
            <person name="Fujiyama A."/>
            <person name="Inagaki F."/>
            <person name="Takami H."/>
        </authorList>
    </citation>
    <scope>NUCLEOTIDE SEQUENCE</scope>
    <source>
        <strain evidence="2">Expedition CK06-06</strain>
    </source>
</reference>
<organism evidence="2">
    <name type="scientific">marine sediment metagenome</name>
    <dbReference type="NCBI Taxonomy" id="412755"/>
    <lineage>
        <taxon>unclassified sequences</taxon>
        <taxon>metagenomes</taxon>
        <taxon>ecological metagenomes</taxon>
    </lineage>
</organism>
<dbReference type="SUPFAM" id="SSF160350">
    <property type="entry name" value="Rnp2-like"/>
    <property type="match status" value="1"/>
</dbReference>
<protein>
    <submittedName>
        <fullName evidence="2">Uncharacterized protein</fullName>
    </submittedName>
</protein>
<comment type="caution">
    <text evidence="2">The sequence shown here is derived from an EMBL/GenBank/DDBJ whole genome shotgun (WGS) entry which is preliminary data.</text>
</comment>
<dbReference type="GO" id="GO:0030677">
    <property type="term" value="C:ribonuclease P complex"/>
    <property type="evidence" value="ECO:0007669"/>
    <property type="project" value="InterPro"/>
</dbReference>
<dbReference type="InterPro" id="IPR016819">
    <property type="entry name" value="RNase_P/MRP_POP5"/>
</dbReference>
<evidence type="ECO:0000256" key="1">
    <source>
        <dbReference type="ARBA" id="ARBA00022694"/>
    </source>
</evidence>
<gene>
    <name evidence="2" type="ORF">S01H4_30471</name>
</gene>